<organism evidence="1 2">
    <name type="scientific">Puccinia coronata f. sp. avenae</name>
    <dbReference type="NCBI Taxonomy" id="200324"/>
    <lineage>
        <taxon>Eukaryota</taxon>
        <taxon>Fungi</taxon>
        <taxon>Dikarya</taxon>
        <taxon>Basidiomycota</taxon>
        <taxon>Pucciniomycotina</taxon>
        <taxon>Pucciniomycetes</taxon>
        <taxon>Pucciniales</taxon>
        <taxon>Pucciniaceae</taxon>
        <taxon>Puccinia</taxon>
    </lineage>
</organism>
<accession>A0A2N5W0E1</accession>
<dbReference type="Proteomes" id="UP000235388">
    <property type="component" value="Unassembled WGS sequence"/>
</dbReference>
<dbReference type="EMBL" id="PGCJ01000029">
    <property type="protein sequence ID" value="PLW55719.1"/>
    <property type="molecule type" value="Genomic_DNA"/>
</dbReference>
<reference evidence="1 2" key="1">
    <citation type="submission" date="2017-11" db="EMBL/GenBank/DDBJ databases">
        <title>De novo assembly and phasing of dikaryotic genomes from two isolates of Puccinia coronata f. sp. avenae, the causal agent of oat crown rust.</title>
        <authorList>
            <person name="Miller M.E."/>
            <person name="Zhang Y."/>
            <person name="Omidvar V."/>
            <person name="Sperschneider J."/>
            <person name="Schwessinger B."/>
            <person name="Raley C."/>
            <person name="Palmer J.M."/>
            <person name="Garnica D."/>
            <person name="Upadhyaya N."/>
            <person name="Rathjen J."/>
            <person name="Taylor J.M."/>
            <person name="Park R.F."/>
            <person name="Dodds P.N."/>
            <person name="Hirsch C.D."/>
            <person name="Kianian S.F."/>
            <person name="Figueroa M."/>
        </authorList>
    </citation>
    <scope>NUCLEOTIDE SEQUENCE [LARGE SCALE GENOMIC DNA]</scope>
    <source>
        <strain evidence="1">12NC29</strain>
    </source>
</reference>
<name>A0A2N5W0E1_9BASI</name>
<sequence length="121" mass="13439">MSQPFSASPFTCFSLPFISIDSTASCLEEQNDDRIKKLWPQATQIALCGVVCVQTTPQEKPRARTDDPHLLSSSSYHEPLEIHVTKLARPVLTKISTSISGNKPEEAEQRLGCFEGSFRDN</sequence>
<evidence type="ECO:0000313" key="1">
    <source>
        <dbReference type="EMBL" id="PLW55719.1"/>
    </source>
</evidence>
<protein>
    <submittedName>
        <fullName evidence="1">Uncharacterized protein</fullName>
    </submittedName>
</protein>
<comment type="caution">
    <text evidence="1">The sequence shown here is derived from an EMBL/GenBank/DDBJ whole genome shotgun (WGS) entry which is preliminary data.</text>
</comment>
<proteinExistence type="predicted"/>
<evidence type="ECO:0000313" key="2">
    <source>
        <dbReference type="Proteomes" id="UP000235388"/>
    </source>
</evidence>
<dbReference type="OrthoDB" id="6222486at2759"/>
<keyword evidence="2" id="KW-1185">Reference proteome</keyword>
<gene>
    <name evidence="1" type="ORF">PCANC_04593</name>
</gene>
<dbReference type="AlphaFoldDB" id="A0A2N5W0E1"/>